<name>A0AAN7SX61_9EURO</name>
<reference evidence="2 3" key="1">
    <citation type="submission" date="2023-08" db="EMBL/GenBank/DDBJ databases">
        <title>Black Yeasts Isolated from many extreme environments.</title>
        <authorList>
            <person name="Coleine C."/>
            <person name="Stajich J.E."/>
            <person name="Selbmann L."/>
        </authorList>
    </citation>
    <scope>NUCLEOTIDE SEQUENCE [LARGE SCALE GENOMIC DNA]</scope>
    <source>
        <strain evidence="2 3">CCFEE 5910</strain>
    </source>
</reference>
<feature type="compositionally biased region" description="Basic and acidic residues" evidence="1">
    <location>
        <begin position="150"/>
        <end position="161"/>
    </location>
</feature>
<accession>A0AAN7SX61</accession>
<evidence type="ECO:0000313" key="2">
    <source>
        <dbReference type="EMBL" id="KAK5083827.1"/>
    </source>
</evidence>
<sequence>MESSGEYGALVNHSESPCPTEIISPTESTDNSDTECDTNSDSSLPSLHDVLLGPQKRSITDVKDIAGGAQQKRTRRQSRHKRQTTAERGGSVEIAESPSRSDHTIDVHSLGVTTVMTGSQDNGDSMTERTQQHKAHSGQEPSSSTSKKQLGPERRSKRDSQVEYHVEMLVNVGGSDVLGIYGQRETNQGREYRCLIGAWLHPDDGIPRDEIQNYNREVMQSTRRQSLRKRKRDSDHDDTDTRVLQKVRQWKANL</sequence>
<feature type="compositionally biased region" description="Polar residues" evidence="1">
    <location>
        <begin position="13"/>
        <end position="29"/>
    </location>
</feature>
<dbReference type="EMBL" id="JAVRRJ010000006">
    <property type="protein sequence ID" value="KAK5083827.1"/>
    <property type="molecule type" value="Genomic_DNA"/>
</dbReference>
<feature type="compositionally biased region" description="Basic residues" evidence="1">
    <location>
        <begin position="72"/>
        <end position="83"/>
    </location>
</feature>
<dbReference type="Proteomes" id="UP001309876">
    <property type="component" value="Unassembled WGS sequence"/>
</dbReference>
<feature type="region of interest" description="Disordered" evidence="1">
    <location>
        <begin position="219"/>
        <end position="242"/>
    </location>
</feature>
<proteinExistence type="predicted"/>
<comment type="caution">
    <text evidence="2">The sequence shown here is derived from an EMBL/GenBank/DDBJ whole genome shotgun (WGS) entry which is preliminary data.</text>
</comment>
<organism evidence="2 3">
    <name type="scientific">Lithohypha guttulata</name>
    <dbReference type="NCBI Taxonomy" id="1690604"/>
    <lineage>
        <taxon>Eukaryota</taxon>
        <taxon>Fungi</taxon>
        <taxon>Dikarya</taxon>
        <taxon>Ascomycota</taxon>
        <taxon>Pezizomycotina</taxon>
        <taxon>Eurotiomycetes</taxon>
        <taxon>Chaetothyriomycetidae</taxon>
        <taxon>Chaetothyriales</taxon>
        <taxon>Trichomeriaceae</taxon>
        <taxon>Lithohypha</taxon>
    </lineage>
</organism>
<dbReference type="AlphaFoldDB" id="A0AAN7SX61"/>
<feature type="compositionally biased region" description="Polar residues" evidence="1">
    <location>
        <begin position="139"/>
        <end position="148"/>
    </location>
</feature>
<evidence type="ECO:0000256" key="1">
    <source>
        <dbReference type="SAM" id="MobiDB-lite"/>
    </source>
</evidence>
<feature type="region of interest" description="Disordered" evidence="1">
    <location>
        <begin position="1"/>
        <end position="161"/>
    </location>
</feature>
<feature type="compositionally biased region" description="Basic and acidic residues" evidence="1">
    <location>
        <begin position="232"/>
        <end position="242"/>
    </location>
</feature>
<feature type="compositionally biased region" description="Polar residues" evidence="1">
    <location>
        <begin position="111"/>
        <end position="125"/>
    </location>
</feature>
<protein>
    <submittedName>
        <fullName evidence="2">Uncharacterized protein</fullName>
    </submittedName>
</protein>
<evidence type="ECO:0000313" key="3">
    <source>
        <dbReference type="Proteomes" id="UP001309876"/>
    </source>
</evidence>
<gene>
    <name evidence="2" type="ORF">LTR05_006333</name>
</gene>
<keyword evidence="3" id="KW-1185">Reference proteome</keyword>